<reference evidence="7" key="2">
    <citation type="submission" date="2015-08" db="UniProtKB">
        <authorList>
            <consortium name="WormBaseParasite"/>
        </authorList>
    </citation>
    <scope>IDENTIFICATION</scope>
</reference>
<dbReference type="InterPro" id="IPR002018">
    <property type="entry name" value="CarbesteraseB"/>
</dbReference>
<comment type="similarity">
    <text evidence="1 4">Belongs to the type-B carboxylesterase/lipase family.</text>
</comment>
<dbReference type="AlphaFoldDB" id="A0A0K0F5D5"/>
<dbReference type="EC" id="3.1.1.-" evidence="4"/>
<evidence type="ECO:0000313" key="6">
    <source>
        <dbReference type="Proteomes" id="UP000035680"/>
    </source>
</evidence>
<proteinExistence type="inferred from homology"/>
<evidence type="ECO:0000259" key="5">
    <source>
        <dbReference type="Pfam" id="PF00135"/>
    </source>
</evidence>
<dbReference type="ESTHER" id="9bila-a0a0k0f5d5">
    <property type="family name" value="Carb_B_Nematoda"/>
</dbReference>
<evidence type="ECO:0000256" key="3">
    <source>
        <dbReference type="ARBA" id="ARBA00022801"/>
    </source>
</evidence>
<dbReference type="SUPFAM" id="SSF53474">
    <property type="entry name" value="alpha/beta-Hydrolases"/>
    <property type="match status" value="1"/>
</dbReference>
<feature type="domain" description="Carboxylesterase type B" evidence="5">
    <location>
        <begin position="27"/>
        <end position="540"/>
    </location>
</feature>
<keyword evidence="2" id="KW-0719">Serine esterase</keyword>
<sequence>MVPYQILVILNLLFICNSLEDQEFLIREISNGKLIGKKVYSTNGKIFGYAYTGIPYGSPPVGSLRFKAPLDPNNWDGIKNCTVLPKGCFIFRTKSKKILYDTKEMSEDCLYLNVYTSKKCLINGKCPVVLYVYGGKFVTGSVKSFNETSLIENFANEDRNIVFVNFNYRGGILGFLALNQKYKLSMNTNVAMYDVIGALKWIKKNIISFGGDKDDVTLMGHSSGGVIASYVYTSPRSKGLINKVIIMSATHRHVHFKDANEFYGRQTAIQARCAGYDTDWNSIDQIESVLNCLRNLSLLELSKYSDEVEDSCWEYLGPSSDYESHSFMQYDWKKLSQSRNNIPILIGNAVYELQEGKYLLDSNNKVNIEKLRLYCNNFLGYDEFENPNKFVETCVEEYKNDSKRTILIGDEKHIFLQNILISNEATKSGGKVFLYQFNYKKTGEAIKPKNYPLTPHHSTELVYVIGLNKNKFTDKDYKIQEYHSRMYTNFIRNSNPSDNEIIFEKYDPEKNNYYSVDFNDNGDTISDMKDKYNEKALNFWLKSVSKYDHRISEDEHVHFLPLHHKLFNQSPMRSIIGSLEDFSSQNFIDLINCSEFLKERHFICLKMIENLAINFMNGILSIETFALLIWL</sequence>
<keyword evidence="3 4" id="KW-0378">Hydrolase</keyword>
<dbReference type="PANTHER" id="PTHR45580:SF6">
    <property type="entry name" value="CARBOXYLESTERASE TYPE B DOMAIN-CONTAINING PROTEIN"/>
    <property type="match status" value="1"/>
</dbReference>
<reference evidence="6" key="1">
    <citation type="submission" date="2014-07" db="EMBL/GenBank/DDBJ databases">
        <authorList>
            <person name="Martin A.A"/>
            <person name="De Silva N."/>
        </authorList>
    </citation>
    <scope>NUCLEOTIDE SEQUENCE</scope>
</reference>
<feature type="chain" id="PRO_5005120767" description="Carboxylic ester hydrolase" evidence="4">
    <location>
        <begin position="19"/>
        <end position="631"/>
    </location>
</feature>
<evidence type="ECO:0000256" key="2">
    <source>
        <dbReference type="ARBA" id="ARBA00022487"/>
    </source>
</evidence>
<dbReference type="Proteomes" id="UP000035680">
    <property type="component" value="Unassembled WGS sequence"/>
</dbReference>
<dbReference type="Gene3D" id="3.40.50.1820">
    <property type="entry name" value="alpha/beta hydrolase"/>
    <property type="match status" value="1"/>
</dbReference>
<dbReference type="Pfam" id="PF00135">
    <property type="entry name" value="COesterase"/>
    <property type="match status" value="1"/>
</dbReference>
<keyword evidence="6" id="KW-1185">Reference proteome</keyword>
<evidence type="ECO:0000313" key="7">
    <source>
        <dbReference type="WBParaSite" id="SVE_0402600.1"/>
    </source>
</evidence>
<name>A0A0K0F5D5_STRVS</name>
<keyword evidence="4" id="KW-0732">Signal</keyword>
<organism evidence="6 7">
    <name type="scientific">Strongyloides venezuelensis</name>
    <name type="common">Threadworm</name>
    <dbReference type="NCBI Taxonomy" id="75913"/>
    <lineage>
        <taxon>Eukaryota</taxon>
        <taxon>Metazoa</taxon>
        <taxon>Ecdysozoa</taxon>
        <taxon>Nematoda</taxon>
        <taxon>Chromadorea</taxon>
        <taxon>Rhabditida</taxon>
        <taxon>Tylenchina</taxon>
        <taxon>Panagrolaimomorpha</taxon>
        <taxon>Strongyloidoidea</taxon>
        <taxon>Strongyloididae</taxon>
        <taxon>Strongyloides</taxon>
    </lineage>
</organism>
<dbReference type="InterPro" id="IPR029058">
    <property type="entry name" value="AB_hydrolase_fold"/>
</dbReference>
<dbReference type="InterPro" id="IPR019826">
    <property type="entry name" value="Carboxylesterase_B_AS"/>
</dbReference>
<dbReference type="GO" id="GO:0052689">
    <property type="term" value="F:carboxylic ester hydrolase activity"/>
    <property type="evidence" value="ECO:0007669"/>
    <property type="project" value="UniProtKB-KW"/>
</dbReference>
<evidence type="ECO:0000256" key="1">
    <source>
        <dbReference type="ARBA" id="ARBA00005964"/>
    </source>
</evidence>
<evidence type="ECO:0000256" key="4">
    <source>
        <dbReference type="RuleBase" id="RU361235"/>
    </source>
</evidence>
<dbReference type="STRING" id="75913.A0A0K0F5D5"/>
<dbReference type="PANTHER" id="PTHR45580">
    <property type="entry name" value="PROTEIN CBG05369"/>
    <property type="match status" value="1"/>
</dbReference>
<feature type="signal peptide" evidence="4">
    <location>
        <begin position="1"/>
        <end position="18"/>
    </location>
</feature>
<dbReference type="WBParaSite" id="SVE_0402600.1">
    <property type="protein sequence ID" value="SVE_0402600.1"/>
    <property type="gene ID" value="SVE_0402600"/>
</dbReference>
<protein>
    <recommendedName>
        <fullName evidence="4">Carboxylic ester hydrolase</fullName>
        <ecNumber evidence="4">3.1.1.-</ecNumber>
    </recommendedName>
</protein>
<accession>A0A0K0F5D5</accession>
<dbReference type="PROSITE" id="PS00122">
    <property type="entry name" value="CARBOXYLESTERASE_B_1"/>
    <property type="match status" value="1"/>
</dbReference>